<gene>
    <name evidence="2" type="ORF">CICLE_v10017373mg</name>
</gene>
<evidence type="ECO:0000313" key="2">
    <source>
        <dbReference type="EMBL" id="ESR62357.1"/>
    </source>
</evidence>
<dbReference type="KEGG" id="cic:CICLE_v10017373mg"/>
<keyword evidence="3" id="KW-1185">Reference proteome</keyword>
<evidence type="ECO:0000256" key="1">
    <source>
        <dbReference type="SAM" id="SignalP"/>
    </source>
</evidence>
<protein>
    <submittedName>
        <fullName evidence="2">Uncharacterized protein</fullName>
    </submittedName>
</protein>
<keyword evidence="1" id="KW-0732">Signal</keyword>
<accession>V4U8R9</accession>
<reference evidence="2 3" key="1">
    <citation type="submission" date="2013-10" db="EMBL/GenBank/DDBJ databases">
        <authorList>
            <consortium name="International Citrus Genome Consortium"/>
            <person name="Jenkins J."/>
            <person name="Schmutz J."/>
            <person name="Prochnik S."/>
            <person name="Rokhsar D."/>
            <person name="Gmitter F."/>
            <person name="Ollitrault P."/>
            <person name="Machado M."/>
            <person name="Talon M."/>
            <person name="Wincker P."/>
            <person name="Jaillon O."/>
            <person name="Morgante M."/>
        </authorList>
    </citation>
    <scope>NUCLEOTIDE SEQUENCE</scope>
    <source>
        <strain evidence="3">cv. Clemenules</strain>
    </source>
</reference>
<feature type="chain" id="PRO_5004728948" evidence="1">
    <location>
        <begin position="21"/>
        <end position="74"/>
    </location>
</feature>
<dbReference type="Gramene" id="ESR62357">
    <property type="protein sequence ID" value="ESR62357"/>
    <property type="gene ID" value="CICLE_v10017373mg"/>
</dbReference>
<name>V4U8R9_CITCL</name>
<dbReference type="EMBL" id="KI536312">
    <property type="protein sequence ID" value="ESR62357.1"/>
    <property type="molecule type" value="Genomic_DNA"/>
</dbReference>
<organism evidence="2 3">
    <name type="scientific">Citrus clementina</name>
    <name type="common">Clementine</name>
    <name type="synonym">Citrus deliciosa x Citrus sinensis</name>
    <dbReference type="NCBI Taxonomy" id="85681"/>
    <lineage>
        <taxon>Eukaryota</taxon>
        <taxon>Viridiplantae</taxon>
        <taxon>Streptophyta</taxon>
        <taxon>Embryophyta</taxon>
        <taxon>Tracheophyta</taxon>
        <taxon>Spermatophyta</taxon>
        <taxon>Magnoliopsida</taxon>
        <taxon>eudicotyledons</taxon>
        <taxon>Gunneridae</taxon>
        <taxon>Pentapetalae</taxon>
        <taxon>rosids</taxon>
        <taxon>malvids</taxon>
        <taxon>Sapindales</taxon>
        <taxon>Rutaceae</taxon>
        <taxon>Aurantioideae</taxon>
        <taxon>Citrus</taxon>
    </lineage>
</organism>
<dbReference type="Proteomes" id="UP000030687">
    <property type="component" value="Unassembled WGS sequence"/>
</dbReference>
<dbReference type="InParanoid" id="V4U8R9"/>
<evidence type="ECO:0000313" key="3">
    <source>
        <dbReference type="Proteomes" id="UP000030687"/>
    </source>
</evidence>
<sequence length="74" mass="8347">MTALLLGLSTPLLVLHTIVSMSGILKRSKAKIRLSNYLKRERERESVCVTYVSKEGLTMFGKIKSIVLSPTYYL</sequence>
<feature type="signal peptide" evidence="1">
    <location>
        <begin position="1"/>
        <end position="20"/>
    </location>
</feature>
<dbReference type="AlphaFoldDB" id="V4U8R9"/>
<proteinExistence type="predicted"/>